<protein>
    <submittedName>
        <fullName evidence="1">Uncharacterized protein</fullName>
    </submittedName>
</protein>
<proteinExistence type="predicted"/>
<dbReference type="InParanoid" id="A0A0G4EP49"/>
<evidence type="ECO:0000313" key="2">
    <source>
        <dbReference type="Proteomes" id="UP000041254"/>
    </source>
</evidence>
<reference evidence="1 2" key="1">
    <citation type="submission" date="2014-11" db="EMBL/GenBank/DDBJ databases">
        <authorList>
            <person name="Zhu J."/>
            <person name="Qi W."/>
            <person name="Song R."/>
        </authorList>
    </citation>
    <scope>NUCLEOTIDE SEQUENCE [LARGE SCALE GENOMIC DNA]</scope>
</reference>
<accession>A0A0G4EP49</accession>
<name>A0A0G4EP49_VITBC</name>
<dbReference type="Proteomes" id="UP000041254">
    <property type="component" value="Unassembled WGS sequence"/>
</dbReference>
<dbReference type="EMBL" id="CDMY01000284">
    <property type="protein sequence ID" value="CEL99587.1"/>
    <property type="molecule type" value="Genomic_DNA"/>
</dbReference>
<organism evidence="1 2">
    <name type="scientific">Vitrella brassicaformis (strain CCMP3155)</name>
    <dbReference type="NCBI Taxonomy" id="1169540"/>
    <lineage>
        <taxon>Eukaryota</taxon>
        <taxon>Sar</taxon>
        <taxon>Alveolata</taxon>
        <taxon>Colpodellida</taxon>
        <taxon>Vitrellaceae</taxon>
        <taxon>Vitrella</taxon>
    </lineage>
</organism>
<evidence type="ECO:0000313" key="1">
    <source>
        <dbReference type="EMBL" id="CEL99587.1"/>
    </source>
</evidence>
<sequence length="78" mass="9391">MAVLVMGPAPHTPEAARLGFMEGWIWNGVRGEYERWEDDRRERVWEVRSESQDLTMVRKKQWRDELEGWMALLPRCCR</sequence>
<keyword evidence="2" id="KW-1185">Reference proteome</keyword>
<dbReference type="AlphaFoldDB" id="A0A0G4EP49"/>
<gene>
    <name evidence="1" type="ORF">Vbra_1503</name>
</gene>
<dbReference type="VEuPathDB" id="CryptoDB:Vbra_1503"/>